<evidence type="ECO:0000313" key="1">
    <source>
        <dbReference type="EMBL" id="SVC00122.1"/>
    </source>
</evidence>
<feature type="non-terminal residue" evidence="1">
    <location>
        <position position="68"/>
    </location>
</feature>
<protein>
    <recommendedName>
        <fullName evidence="2">Luciferase-like domain-containing protein</fullName>
    </recommendedName>
</protein>
<reference evidence="1" key="1">
    <citation type="submission" date="2018-05" db="EMBL/GenBank/DDBJ databases">
        <authorList>
            <person name="Lanie J.A."/>
            <person name="Ng W.-L."/>
            <person name="Kazmierczak K.M."/>
            <person name="Andrzejewski T.M."/>
            <person name="Davidsen T.M."/>
            <person name="Wayne K.J."/>
            <person name="Tettelin H."/>
            <person name="Glass J.I."/>
            <person name="Rusch D."/>
            <person name="Podicherti R."/>
            <person name="Tsui H.-C.T."/>
            <person name="Winkler M.E."/>
        </authorList>
    </citation>
    <scope>NUCLEOTIDE SEQUENCE</scope>
</reference>
<organism evidence="1">
    <name type="scientific">marine metagenome</name>
    <dbReference type="NCBI Taxonomy" id="408172"/>
    <lineage>
        <taxon>unclassified sequences</taxon>
        <taxon>metagenomes</taxon>
        <taxon>ecological metagenomes</taxon>
    </lineage>
</organism>
<name>A0A382ILH4_9ZZZZ</name>
<accession>A0A382ILH4</accession>
<sequence>MIQYSHRSEQPLEYFLNLPTVRFDDPEDWAMAAESQGWHGICASDHFWVTQAYPHVFVTATRMTAVTS</sequence>
<dbReference type="AlphaFoldDB" id="A0A382ILH4"/>
<evidence type="ECO:0008006" key="2">
    <source>
        <dbReference type="Google" id="ProtNLM"/>
    </source>
</evidence>
<proteinExistence type="predicted"/>
<dbReference type="EMBL" id="UINC01067947">
    <property type="protein sequence ID" value="SVC00122.1"/>
    <property type="molecule type" value="Genomic_DNA"/>
</dbReference>
<gene>
    <name evidence="1" type="ORF">METZ01_LOCUS252976</name>
</gene>